<feature type="compositionally biased region" description="Low complexity" evidence="5">
    <location>
        <begin position="18"/>
        <end position="28"/>
    </location>
</feature>
<dbReference type="EMBL" id="FIIC01000017">
    <property type="protein sequence ID" value="CYV94929.1"/>
    <property type="molecule type" value="Genomic_DNA"/>
</dbReference>
<feature type="region of interest" description="Disordered" evidence="5">
    <location>
        <begin position="97"/>
        <end position="116"/>
    </location>
</feature>
<proteinExistence type="predicted"/>
<evidence type="ECO:0000313" key="8">
    <source>
        <dbReference type="Proteomes" id="UP000075193"/>
    </source>
</evidence>
<dbReference type="AlphaFoldDB" id="A0A0Z8LQF3"/>
<feature type="domain" description="Gram-positive cocci surface proteins LPxTG" evidence="6">
    <location>
        <begin position="469"/>
        <end position="504"/>
    </location>
</feature>
<evidence type="ECO:0000256" key="1">
    <source>
        <dbReference type="ARBA" id="ARBA00022512"/>
    </source>
</evidence>
<protein>
    <submittedName>
        <fullName evidence="7">RTX family exoprotein A protein</fullName>
    </submittedName>
</protein>
<dbReference type="Pfam" id="PF18938">
    <property type="entry name" value="aRib"/>
    <property type="match status" value="1"/>
</dbReference>
<dbReference type="InterPro" id="IPR011439">
    <property type="entry name" value="DUF1542"/>
</dbReference>
<dbReference type="Pfam" id="PF07564">
    <property type="entry name" value="DUF1542"/>
    <property type="match status" value="3"/>
</dbReference>
<dbReference type="InterPro" id="IPR019931">
    <property type="entry name" value="LPXTG_anchor"/>
</dbReference>
<feature type="region of interest" description="Disordered" evidence="5">
    <location>
        <begin position="1"/>
        <end position="40"/>
    </location>
</feature>
<reference evidence="7 8" key="1">
    <citation type="submission" date="2016-02" db="EMBL/GenBank/DDBJ databases">
        <authorList>
            <consortium name="Pathogen Informatics"/>
        </authorList>
    </citation>
    <scope>NUCLEOTIDE SEQUENCE [LARGE SCALE GENOMIC DNA]</scope>
    <source>
        <strain evidence="7 8">LSS79</strain>
    </source>
</reference>
<evidence type="ECO:0000313" key="7">
    <source>
        <dbReference type="EMBL" id="CYV94929.1"/>
    </source>
</evidence>
<feature type="compositionally biased region" description="Basic and acidic residues" evidence="5">
    <location>
        <begin position="1"/>
        <end position="17"/>
    </location>
</feature>
<dbReference type="NCBIfam" id="TIGR01167">
    <property type="entry name" value="LPXTG_anchor"/>
    <property type="match status" value="1"/>
</dbReference>
<dbReference type="PROSITE" id="PS50847">
    <property type="entry name" value="GRAM_POS_ANCHORING"/>
    <property type="match status" value="1"/>
</dbReference>
<keyword evidence="4" id="KW-0572">Peptidoglycan-anchor</keyword>
<name>A0A0Z8LQF3_STRSU</name>
<dbReference type="Proteomes" id="UP000075193">
    <property type="component" value="Unassembled WGS sequence"/>
</dbReference>
<evidence type="ECO:0000256" key="2">
    <source>
        <dbReference type="ARBA" id="ARBA00022525"/>
    </source>
</evidence>
<organism evidence="7 8">
    <name type="scientific">Streptococcus suis</name>
    <dbReference type="NCBI Taxonomy" id="1307"/>
    <lineage>
        <taxon>Bacteria</taxon>
        <taxon>Bacillati</taxon>
        <taxon>Bacillota</taxon>
        <taxon>Bacilli</taxon>
        <taxon>Lactobacillales</taxon>
        <taxon>Streptococcaceae</taxon>
        <taxon>Streptococcus</taxon>
    </lineage>
</organism>
<dbReference type="InterPro" id="IPR044024">
    <property type="entry name" value="aRib"/>
</dbReference>
<dbReference type="Gene3D" id="3.10.20.890">
    <property type="match status" value="1"/>
</dbReference>
<keyword evidence="2" id="KW-0964">Secreted</keyword>
<evidence type="ECO:0000259" key="6">
    <source>
        <dbReference type="PROSITE" id="PS50847"/>
    </source>
</evidence>
<keyword evidence="3" id="KW-0732">Signal</keyword>
<evidence type="ECO:0000256" key="4">
    <source>
        <dbReference type="ARBA" id="ARBA00023088"/>
    </source>
</evidence>
<sequence>MTDAEKESAKKAVDADAKAATAAIDASTSPVEAQSAEDKGVGSIAQDVLDAAKQDAKNKIAKEAESAKSVIDSNPNLTDAEKDAAKKAVDADAKAATAAIDASTSPVEAQSAEDKGVGSIAQDVLDAAKQDAKNKIAKEAESAKSAIDSNPNLTDAEKAAAKKAVDTDAQAATVAIDASTSPVEAQSAEDKGVGAIAQDVLDAAKQDAKNKIAKEAESAKSAIDSNPNLTDAAKEAAKSEIDKAVEEAIVLINGVRTYQELEKIKLPMAALIKPAAKVTPVVDPNNLTEKEIARIKTFLKENNNLPEGTEINVSKDASVTIKYPDGTIDLLSPVEVVKQADKTAPTVANDGKGNIVIVPSEKAVELVVSYVDNNGKSQTVVVTKGTDGLWTASNTVVIVDPVTGQVIVPGSVIKPGTVVTAYSKDEVGNSSDSAEAEVVAVDENNSAAGVKVKSVTTNANNVEKKAKQLPNTGEEANSATSLGLVALGLGLALLAAKRRRDEEA</sequence>
<gene>
    <name evidence="7" type="primary">ebh</name>
    <name evidence="7" type="ORF">ERS132441_01455</name>
</gene>
<accession>A0A0Z8LQF3</accession>
<dbReference type="Pfam" id="PF00746">
    <property type="entry name" value="Gram_pos_anchor"/>
    <property type="match status" value="1"/>
</dbReference>
<keyword evidence="1" id="KW-0134">Cell wall</keyword>
<evidence type="ECO:0000256" key="5">
    <source>
        <dbReference type="SAM" id="MobiDB-lite"/>
    </source>
</evidence>
<evidence type="ECO:0000256" key="3">
    <source>
        <dbReference type="ARBA" id="ARBA00022729"/>
    </source>
</evidence>